<reference evidence="2" key="1">
    <citation type="submission" date="2021-02" db="EMBL/GenBank/DDBJ databases">
        <authorList>
            <person name="Nowell W R."/>
        </authorList>
    </citation>
    <scope>NUCLEOTIDE SEQUENCE</scope>
</reference>
<dbReference type="AlphaFoldDB" id="A0A820QV67"/>
<comment type="caution">
    <text evidence="2">The sequence shown here is derived from an EMBL/GenBank/DDBJ whole genome shotgun (WGS) entry which is preliminary data.</text>
</comment>
<feature type="transmembrane region" description="Helical" evidence="1">
    <location>
        <begin position="255"/>
        <end position="276"/>
    </location>
</feature>
<dbReference type="EMBL" id="CAJOBR010002310">
    <property type="protein sequence ID" value="CAF4672614.1"/>
    <property type="molecule type" value="Genomic_DNA"/>
</dbReference>
<feature type="transmembrane region" description="Helical" evidence="1">
    <location>
        <begin position="380"/>
        <end position="398"/>
    </location>
</feature>
<keyword evidence="1" id="KW-0812">Transmembrane</keyword>
<proteinExistence type="predicted"/>
<dbReference type="Proteomes" id="UP000663851">
    <property type="component" value="Unassembled WGS sequence"/>
</dbReference>
<evidence type="ECO:0000313" key="2">
    <source>
        <dbReference type="EMBL" id="CAF4425030.1"/>
    </source>
</evidence>
<evidence type="ECO:0000313" key="3">
    <source>
        <dbReference type="EMBL" id="CAF4672614.1"/>
    </source>
</evidence>
<feature type="transmembrane region" description="Helical" evidence="1">
    <location>
        <begin position="354"/>
        <end position="374"/>
    </location>
</feature>
<evidence type="ECO:0000256" key="1">
    <source>
        <dbReference type="SAM" id="Phobius"/>
    </source>
</evidence>
<evidence type="ECO:0000313" key="4">
    <source>
        <dbReference type="EMBL" id="CAF4845751.1"/>
    </source>
</evidence>
<dbReference type="Proteomes" id="UP000663838">
    <property type="component" value="Unassembled WGS sequence"/>
</dbReference>
<dbReference type="EMBL" id="CAJOBS010003106">
    <property type="protein sequence ID" value="CAF4845751.1"/>
    <property type="molecule type" value="Genomic_DNA"/>
</dbReference>
<keyword evidence="1" id="KW-0472">Membrane</keyword>
<feature type="transmembrane region" description="Helical" evidence="1">
    <location>
        <begin position="51"/>
        <end position="73"/>
    </location>
</feature>
<keyword evidence="1" id="KW-1133">Transmembrane helix</keyword>
<dbReference type="Proteomes" id="UP000663848">
    <property type="component" value="Unassembled WGS sequence"/>
</dbReference>
<organism evidence="2 5">
    <name type="scientific">Rotaria socialis</name>
    <dbReference type="NCBI Taxonomy" id="392032"/>
    <lineage>
        <taxon>Eukaryota</taxon>
        <taxon>Metazoa</taxon>
        <taxon>Spiralia</taxon>
        <taxon>Gnathifera</taxon>
        <taxon>Rotifera</taxon>
        <taxon>Eurotatoria</taxon>
        <taxon>Bdelloidea</taxon>
        <taxon>Philodinida</taxon>
        <taxon>Philodinidae</taxon>
        <taxon>Rotaria</taxon>
    </lineage>
</organism>
<gene>
    <name evidence="2" type="ORF">HFQ381_LOCUS21883</name>
    <name evidence="3" type="ORF">QYT958_LOCUS16147</name>
    <name evidence="4" type="ORF">TOA249_LOCUS26465</name>
</gene>
<evidence type="ECO:0000313" key="5">
    <source>
        <dbReference type="Proteomes" id="UP000663851"/>
    </source>
</evidence>
<feature type="transmembrane region" description="Helical" evidence="1">
    <location>
        <begin position="325"/>
        <end position="347"/>
    </location>
</feature>
<sequence>MDPVIFNESNEIYVNHHYGHLIELIKSDFLHMKITNDEIETLINQCSNLSIFISCLPLICNLSWWTNIVSIMAAISIKLLTDYSIIKLFIDSFITKLFTDYFIANSLTDPSIILSLKITSLINLGLGGTLITIYCTNTFMLMMGARVDYFHKSHKLNAFCYYNMLIKYRSGVVHSKQSVRCLSKLSNTFGRPIVHIRNSFIFKRRTSTWPPTILVNRSSQTMNITNMKEILILSDYDPIFKNSDWGRLTPRQARFVAILTVQFILFFLLLVIGLVFEISYIHSYRLEYKSFSFTNTRLLLIRTTLINDCSNNIDLPCSLQMNINFYFFGTKLSLIYVYSIIIAMIYIWHQTIRLLSCIFALLVITMIVFGTDIILYFDHIFFVTCVVCMVLLVLFSFLRAATPPFIDDQLSILFARHVSSSDRSKFLQNDTSIYSRLYRLVQKMKKQWNIEEEKIIITFAILLISIIIGSILLHLGFAPGA</sequence>
<feature type="transmembrane region" description="Helical" evidence="1">
    <location>
        <begin position="455"/>
        <end position="477"/>
    </location>
</feature>
<protein>
    <submittedName>
        <fullName evidence="2">Uncharacterized protein</fullName>
    </submittedName>
</protein>
<dbReference type="EMBL" id="CAJOBO010002008">
    <property type="protein sequence ID" value="CAF4425030.1"/>
    <property type="molecule type" value="Genomic_DNA"/>
</dbReference>
<accession>A0A820QV67</accession>
<name>A0A820QV67_9BILA</name>